<dbReference type="EMBL" id="BMAW01044775">
    <property type="protein sequence ID" value="GFS46305.1"/>
    <property type="molecule type" value="Genomic_DNA"/>
</dbReference>
<organism evidence="1 2">
    <name type="scientific">Nephila pilipes</name>
    <name type="common">Giant wood spider</name>
    <name type="synonym">Nephila maculata</name>
    <dbReference type="NCBI Taxonomy" id="299642"/>
    <lineage>
        <taxon>Eukaryota</taxon>
        <taxon>Metazoa</taxon>
        <taxon>Ecdysozoa</taxon>
        <taxon>Arthropoda</taxon>
        <taxon>Chelicerata</taxon>
        <taxon>Arachnida</taxon>
        <taxon>Araneae</taxon>
        <taxon>Araneomorphae</taxon>
        <taxon>Entelegynae</taxon>
        <taxon>Araneoidea</taxon>
        <taxon>Nephilidae</taxon>
        <taxon>Nephila</taxon>
    </lineage>
</organism>
<reference evidence="1" key="1">
    <citation type="submission" date="2020-08" db="EMBL/GenBank/DDBJ databases">
        <title>Multicomponent nature underlies the extraordinary mechanical properties of spider dragline silk.</title>
        <authorList>
            <person name="Kono N."/>
            <person name="Nakamura H."/>
            <person name="Mori M."/>
            <person name="Yoshida Y."/>
            <person name="Ohtoshi R."/>
            <person name="Malay A.D."/>
            <person name="Moran D.A.P."/>
            <person name="Tomita M."/>
            <person name="Numata K."/>
            <person name="Arakawa K."/>
        </authorList>
    </citation>
    <scope>NUCLEOTIDE SEQUENCE</scope>
</reference>
<name>A0A8X6MF39_NEPPI</name>
<dbReference type="Proteomes" id="UP000887013">
    <property type="component" value="Unassembled WGS sequence"/>
</dbReference>
<accession>A0A8X6MF39</accession>
<dbReference type="AlphaFoldDB" id="A0A8X6MF39"/>
<evidence type="ECO:0000313" key="2">
    <source>
        <dbReference type="Proteomes" id="UP000887013"/>
    </source>
</evidence>
<proteinExistence type="predicted"/>
<protein>
    <submittedName>
        <fullName evidence="1">Uncharacterized protein</fullName>
    </submittedName>
</protein>
<keyword evidence="2" id="KW-1185">Reference proteome</keyword>
<sequence length="132" mass="15216">MSIGMLFDKIIANFQSSPHDLNDVLNAEMKTKRYIPISNNTLICDARYKRKLKRRRAQSRGHGEEDKEWQHFSKIERFVKDAAVDGNNARAMWRITRLRFQTPGGVMKEQCSVRREDSLAHGVVAIVDGLDN</sequence>
<evidence type="ECO:0000313" key="1">
    <source>
        <dbReference type="EMBL" id="GFS46305.1"/>
    </source>
</evidence>
<gene>
    <name evidence="1" type="ORF">NPIL_241731</name>
</gene>
<comment type="caution">
    <text evidence="1">The sequence shown here is derived from an EMBL/GenBank/DDBJ whole genome shotgun (WGS) entry which is preliminary data.</text>
</comment>